<dbReference type="GO" id="GO:0032259">
    <property type="term" value="P:methylation"/>
    <property type="evidence" value="ECO:0007669"/>
    <property type="project" value="UniProtKB-KW"/>
</dbReference>
<gene>
    <name evidence="12" type="ORF">TAE01_11530</name>
</gene>
<dbReference type="CDD" id="cd02440">
    <property type="entry name" value="AdoMet_MTases"/>
    <property type="match status" value="1"/>
</dbReference>
<evidence type="ECO:0000256" key="8">
    <source>
        <dbReference type="ARBA" id="ARBA00022691"/>
    </source>
</evidence>
<evidence type="ECO:0000256" key="6">
    <source>
        <dbReference type="ARBA" id="ARBA00022603"/>
    </source>
</evidence>
<proteinExistence type="inferred from homology"/>
<comment type="caution">
    <text evidence="12">The sequence shown here is derived from an EMBL/GenBank/DDBJ whole genome shotgun (WGS) entry which is preliminary data.</text>
</comment>
<keyword evidence="7" id="KW-0808">Transferase</keyword>
<evidence type="ECO:0000256" key="11">
    <source>
        <dbReference type="ARBA" id="ARBA00031350"/>
    </source>
</evidence>
<reference evidence="12 13" key="1">
    <citation type="submission" date="2019-07" db="EMBL/GenBank/DDBJ databases">
        <title>Whole genome shotgun sequence of Terrabacter aerolatus NBRC 106305.</title>
        <authorList>
            <person name="Hosoyama A."/>
            <person name="Uohara A."/>
            <person name="Ohji S."/>
            <person name="Ichikawa N."/>
        </authorList>
    </citation>
    <scope>NUCLEOTIDE SEQUENCE [LARGE SCALE GENOMIC DNA]</scope>
    <source>
        <strain evidence="12 13">NBRC 106305</strain>
    </source>
</reference>
<dbReference type="RefSeq" id="WP_147064328.1">
    <property type="nucleotide sequence ID" value="NZ_BAAARO010000023.1"/>
</dbReference>
<evidence type="ECO:0000313" key="13">
    <source>
        <dbReference type="Proteomes" id="UP000321534"/>
    </source>
</evidence>
<dbReference type="Proteomes" id="UP000321534">
    <property type="component" value="Unassembled WGS sequence"/>
</dbReference>
<dbReference type="Gene3D" id="3.40.50.150">
    <property type="entry name" value="Vaccinia Virus protein VP39"/>
    <property type="match status" value="1"/>
</dbReference>
<dbReference type="EMBL" id="BJYX01000004">
    <property type="protein sequence ID" value="GEO29343.1"/>
    <property type="molecule type" value="Genomic_DNA"/>
</dbReference>
<dbReference type="PANTHER" id="PTHR11579">
    <property type="entry name" value="PROTEIN-L-ISOASPARTATE O-METHYLTRANSFERASE"/>
    <property type="match status" value="1"/>
</dbReference>
<evidence type="ECO:0000256" key="5">
    <source>
        <dbReference type="ARBA" id="ARBA00022490"/>
    </source>
</evidence>
<keyword evidence="5" id="KW-0963">Cytoplasm</keyword>
<evidence type="ECO:0000256" key="10">
    <source>
        <dbReference type="ARBA" id="ARBA00031323"/>
    </source>
</evidence>
<evidence type="ECO:0000256" key="1">
    <source>
        <dbReference type="ARBA" id="ARBA00004496"/>
    </source>
</evidence>
<name>A0A512CYP3_9MICO</name>
<dbReference type="AlphaFoldDB" id="A0A512CYP3"/>
<comment type="subcellular location">
    <subcellularLocation>
        <location evidence="1">Cytoplasm</location>
    </subcellularLocation>
</comment>
<evidence type="ECO:0000256" key="7">
    <source>
        <dbReference type="ARBA" id="ARBA00022679"/>
    </source>
</evidence>
<evidence type="ECO:0000256" key="9">
    <source>
        <dbReference type="ARBA" id="ARBA00030757"/>
    </source>
</evidence>
<comment type="similarity">
    <text evidence="2">Belongs to the methyltransferase superfamily. L-isoaspartyl/D-aspartyl protein methyltransferase family.</text>
</comment>
<sequence length="195" mass="20780">MDEADRVQQAFAAVPRAHFLPRGARSRAGEDIPILIGRGQTSSQPRTVGDMLRLLDVRPGQRVLDVRSGSGWTTALLAHLTGAAGEVVGVELEPDLARWGAANVARAGMPWATVHRSAPGVLGDPEHGPWDRILVSADAPALPRSLVEQLGDPGRLVLPVAGTMTLVVREHGSLVSSHHGHYRFVPLRSDTDPAT</sequence>
<protein>
    <recommendedName>
        <fullName evidence="4">Protein-L-isoaspartate O-methyltransferase</fullName>
        <ecNumber evidence="3">2.1.1.77</ecNumber>
    </recommendedName>
    <alternativeName>
        <fullName evidence="11">L-isoaspartyl protein carboxyl methyltransferase</fullName>
    </alternativeName>
    <alternativeName>
        <fullName evidence="9">Protein L-isoaspartyl methyltransferase</fullName>
    </alternativeName>
    <alternativeName>
        <fullName evidence="10">Protein-beta-aspartate methyltransferase</fullName>
    </alternativeName>
</protein>
<dbReference type="OrthoDB" id="4035289at2"/>
<organism evidence="12 13">
    <name type="scientific">Terrabacter aerolatus</name>
    <dbReference type="NCBI Taxonomy" id="422442"/>
    <lineage>
        <taxon>Bacteria</taxon>
        <taxon>Bacillati</taxon>
        <taxon>Actinomycetota</taxon>
        <taxon>Actinomycetes</taxon>
        <taxon>Micrococcales</taxon>
        <taxon>Intrasporangiaceae</taxon>
        <taxon>Terrabacter</taxon>
    </lineage>
</organism>
<dbReference type="EC" id="2.1.1.77" evidence="3"/>
<dbReference type="SUPFAM" id="SSF53335">
    <property type="entry name" value="S-adenosyl-L-methionine-dependent methyltransferases"/>
    <property type="match status" value="1"/>
</dbReference>
<dbReference type="Pfam" id="PF01135">
    <property type="entry name" value="PCMT"/>
    <property type="match status" value="1"/>
</dbReference>
<evidence type="ECO:0000313" key="12">
    <source>
        <dbReference type="EMBL" id="GEO29343.1"/>
    </source>
</evidence>
<dbReference type="GO" id="GO:0004719">
    <property type="term" value="F:protein-L-isoaspartate (D-aspartate) O-methyltransferase activity"/>
    <property type="evidence" value="ECO:0007669"/>
    <property type="project" value="UniProtKB-EC"/>
</dbReference>
<keyword evidence="8" id="KW-0949">S-adenosyl-L-methionine</keyword>
<dbReference type="InterPro" id="IPR000682">
    <property type="entry name" value="PCMT"/>
</dbReference>
<dbReference type="GO" id="GO:0005737">
    <property type="term" value="C:cytoplasm"/>
    <property type="evidence" value="ECO:0007669"/>
    <property type="project" value="UniProtKB-SubCell"/>
</dbReference>
<dbReference type="InterPro" id="IPR029063">
    <property type="entry name" value="SAM-dependent_MTases_sf"/>
</dbReference>
<evidence type="ECO:0000256" key="4">
    <source>
        <dbReference type="ARBA" id="ARBA00013346"/>
    </source>
</evidence>
<keyword evidence="13" id="KW-1185">Reference proteome</keyword>
<dbReference type="PANTHER" id="PTHR11579:SF0">
    <property type="entry name" value="PROTEIN-L-ISOASPARTATE(D-ASPARTATE) O-METHYLTRANSFERASE"/>
    <property type="match status" value="1"/>
</dbReference>
<evidence type="ECO:0000256" key="2">
    <source>
        <dbReference type="ARBA" id="ARBA00005369"/>
    </source>
</evidence>
<accession>A0A512CYP3</accession>
<evidence type="ECO:0000256" key="3">
    <source>
        <dbReference type="ARBA" id="ARBA00011890"/>
    </source>
</evidence>
<keyword evidence="6 12" id="KW-0489">Methyltransferase</keyword>